<keyword evidence="4" id="KW-1185">Reference proteome</keyword>
<dbReference type="AlphaFoldDB" id="A0A6J5XQ76"/>
<organism evidence="2 4">
    <name type="scientific">Prunus armeniaca</name>
    <name type="common">Apricot</name>
    <name type="synonym">Armeniaca vulgaris</name>
    <dbReference type="NCBI Taxonomy" id="36596"/>
    <lineage>
        <taxon>Eukaryota</taxon>
        <taxon>Viridiplantae</taxon>
        <taxon>Streptophyta</taxon>
        <taxon>Embryophyta</taxon>
        <taxon>Tracheophyta</taxon>
        <taxon>Spermatophyta</taxon>
        <taxon>Magnoliopsida</taxon>
        <taxon>eudicotyledons</taxon>
        <taxon>Gunneridae</taxon>
        <taxon>Pentapetalae</taxon>
        <taxon>rosids</taxon>
        <taxon>fabids</taxon>
        <taxon>Rosales</taxon>
        <taxon>Rosaceae</taxon>
        <taxon>Amygdaloideae</taxon>
        <taxon>Amygdaleae</taxon>
        <taxon>Prunus</taxon>
    </lineage>
</organism>
<sequence length="117" mass="13033">MDEQGGAPQSPLPLPEFDDDTIGHWASHLPEVAGVVEVIERAEDLPRIPWPDDVELEEHQLQGVADNDSNAVGMEEDQLAANDVRNAVCEEDDQLQAGLRYVEKKQNKIITQQTSFE</sequence>
<evidence type="ECO:0000313" key="3">
    <source>
        <dbReference type="Proteomes" id="UP000507222"/>
    </source>
</evidence>
<accession>A0A6J5XQ76</accession>
<dbReference type="Proteomes" id="UP000507245">
    <property type="component" value="Unassembled WGS sequence"/>
</dbReference>
<evidence type="ECO:0000313" key="4">
    <source>
        <dbReference type="Proteomes" id="UP000507245"/>
    </source>
</evidence>
<evidence type="ECO:0000313" key="1">
    <source>
        <dbReference type="EMBL" id="CAB4285477.1"/>
    </source>
</evidence>
<dbReference type="EMBL" id="CAEKKB010000006">
    <property type="protein sequence ID" value="CAB4315819.1"/>
    <property type="molecule type" value="Genomic_DNA"/>
</dbReference>
<proteinExistence type="predicted"/>
<gene>
    <name evidence="1" type="ORF">CURHAP_LOCUS41296</name>
    <name evidence="2" type="ORF">ORAREDHAP_LOCUS40630</name>
</gene>
<dbReference type="Proteomes" id="UP000507222">
    <property type="component" value="Unassembled WGS sequence"/>
</dbReference>
<name>A0A6J5XQ76_PRUAR</name>
<evidence type="ECO:0000313" key="2">
    <source>
        <dbReference type="EMBL" id="CAB4315819.1"/>
    </source>
</evidence>
<dbReference type="EMBL" id="CAEKDK010000006">
    <property type="protein sequence ID" value="CAB4285477.1"/>
    <property type="molecule type" value="Genomic_DNA"/>
</dbReference>
<reference evidence="2 3" key="2">
    <citation type="submission" date="2020-05" db="EMBL/GenBank/DDBJ databases">
        <authorList>
            <person name="Campoy J."/>
            <person name="Schneeberger K."/>
            <person name="Spophaly S."/>
        </authorList>
    </citation>
    <scope>NUCLEOTIDE SEQUENCE [LARGE SCALE GENOMIC DNA]</scope>
    <source>
        <strain evidence="2">PruArmRojPasFocal</strain>
    </source>
</reference>
<protein>
    <submittedName>
        <fullName evidence="2">Uncharacterized protein</fullName>
    </submittedName>
</protein>
<reference evidence="4" key="1">
    <citation type="journal article" date="2020" name="Genome Biol.">
        <title>Gamete binning: chromosome-level and haplotype-resolved genome assembly enabled by high-throughput single-cell sequencing of gamete genomes.</title>
        <authorList>
            <person name="Campoy J.A."/>
            <person name="Sun H."/>
            <person name="Goel M."/>
            <person name="Jiao W.-B."/>
            <person name="Folz-Donahue K."/>
            <person name="Wang N."/>
            <person name="Rubio M."/>
            <person name="Liu C."/>
            <person name="Kukat C."/>
            <person name="Ruiz D."/>
            <person name="Huettel B."/>
            <person name="Schneeberger K."/>
        </authorList>
    </citation>
    <scope>NUCLEOTIDE SEQUENCE [LARGE SCALE GENOMIC DNA]</scope>
    <source>
        <strain evidence="4">cv. Rojo Pasion</strain>
    </source>
</reference>